<dbReference type="Gene3D" id="3.30.160.60">
    <property type="entry name" value="Classic Zinc Finger"/>
    <property type="match status" value="3"/>
</dbReference>
<feature type="compositionally biased region" description="Polar residues" evidence="11">
    <location>
        <begin position="1"/>
        <end position="10"/>
    </location>
</feature>
<feature type="compositionally biased region" description="Basic residues" evidence="11">
    <location>
        <begin position="464"/>
        <end position="473"/>
    </location>
</feature>
<feature type="domain" description="C2H2-type" evidence="12">
    <location>
        <begin position="372"/>
        <end position="401"/>
    </location>
</feature>
<feature type="region of interest" description="Disordered" evidence="11">
    <location>
        <begin position="232"/>
        <end position="274"/>
    </location>
</feature>
<feature type="compositionally biased region" description="Low complexity" evidence="11">
    <location>
        <begin position="24"/>
        <end position="35"/>
    </location>
</feature>
<evidence type="ECO:0000313" key="14">
    <source>
        <dbReference type="Proteomes" id="UP001149074"/>
    </source>
</evidence>
<evidence type="ECO:0000256" key="5">
    <source>
        <dbReference type="ARBA" id="ARBA00022737"/>
    </source>
</evidence>
<sequence>MISSNPTSTHPGHHRRQLSQPFEAAPAPRAMPGAPSYRSHRRGQTVDYAALGPQLTSASRVSRRTAPKTVPELRDFFNEKSGFPRQSGATQQQPTAHLRQVDQSFFPSGLPLNSTYNPMPYMLREEELQGMFEAATADASSNTYAPGLSRSASDNAGRTPSLQNALHRIQQECSFPMAKGEQPVLYSWPEHQPIVQPKAISPKMSTFYTSPLTPDATPMKASFDFPMYHNDQTPTKSQSFSIPRTPVSAAMQRAQSLQGAPVSSPLQAKNQMLSPADSSSVASFTELAAMPSPASRGVSPQNIDGTTTPSTGNQHLREVSPRSSLDESIPEHPEELNDYDLDARVKASVRETGVSNDQIAKYISGPNADGKWQCLFPNCNCDFGRKENIKSHVQTHLDDRPYKCDVCEKEFVRGHDLKRHLKTHTGKKPYICACGAKFARHDALTRHRQRDMCVGGMTGNIPKTTRRGRPPKKNRPDMETRQAKSTRTRQRAANRGPSSSPDEPEVASFQDGPIFTSPNYAPSNTASAYTPPTSPGDSANNGNHTVSSPTPIGNQVSSQFEDDMLPPPLSPPQIAHVRYEQAMAQFNRNMIVEPAREYMYSDSALSPHEMSSPHTAPTLAESSVGSEIDLFMTQDPSEQVKEEFGTLTTQSLTDFSNSYYVDASDFPTSSFYQDLPEKPFSGLDTMDDPYADSIDTLSNEFLVDP</sequence>
<feature type="domain" description="C2H2-type" evidence="12">
    <location>
        <begin position="402"/>
        <end position="429"/>
    </location>
</feature>
<evidence type="ECO:0000256" key="2">
    <source>
        <dbReference type="ARBA" id="ARBA00004642"/>
    </source>
</evidence>
<dbReference type="GO" id="GO:0000981">
    <property type="term" value="F:DNA-binding transcription factor activity, RNA polymerase II-specific"/>
    <property type="evidence" value="ECO:0007669"/>
    <property type="project" value="TreeGrafter"/>
</dbReference>
<feature type="region of interest" description="Disordered" evidence="11">
    <location>
        <begin position="1"/>
        <end position="43"/>
    </location>
</feature>
<feature type="compositionally biased region" description="Basic and acidic residues" evidence="11">
    <location>
        <begin position="329"/>
        <end position="338"/>
    </location>
</feature>
<keyword evidence="5" id="KW-0677">Repeat</keyword>
<organism evidence="13 14">
    <name type="scientific">Penicillium argentinense</name>
    <dbReference type="NCBI Taxonomy" id="1131581"/>
    <lineage>
        <taxon>Eukaryota</taxon>
        <taxon>Fungi</taxon>
        <taxon>Dikarya</taxon>
        <taxon>Ascomycota</taxon>
        <taxon>Pezizomycotina</taxon>
        <taxon>Eurotiomycetes</taxon>
        <taxon>Eurotiomycetidae</taxon>
        <taxon>Eurotiales</taxon>
        <taxon>Aspergillaceae</taxon>
        <taxon>Penicillium</taxon>
    </lineage>
</organism>
<dbReference type="Pfam" id="PF00096">
    <property type="entry name" value="zf-C2H2"/>
    <property type="match status" value="1"/>
</dbReference>
<comment type="caution">
    <text evidence="13">The sequence shown here is derived from an EMBL/GenBank/DDBJ whole genome shotgun (WGS) entry which is preliminary data.</text>
</comment>
<keyword evidence="7" id="KW-0862">Zinc</keyword>
<evidence type="ECO:0000256" key="11">
    <source>
        <dbReference type="SAM" id="MobiDB-lite"/>
    </source>
</evidence>
<name>A0A9W9FQ81_9EURO</name>
<proteinExistence type="predicted"/>
<feature type="region of interest" description="Disordered" evidence="11">
    <location>
        <begin position="56"/>
        <end position="96"/>
    </location>
</feature>
<dbReference type="FunFam" id="3.30.160.60:FF:000063">
    <property type="entry name" value="Wilms tumor 1-KTS isoform"/>
    <property type="match status" value="1"/>
</dbReference>
<feature type="compositionally biased region" description="Polar residues" evidence="11">
    <location>
        <begin position="87"/>
        <end position="96"/>
    </location>
</feature>
<comment type="subcellular location">
    <subcellularLocation>
        <location evidence="1">Nucleus</location>
        <location evidence="1">Nucleolus</location>
    </subcellularLocation>
    <subcellularLocation>
        <location evidence="2">Nucleus</location>
        <location evidence="2">Nucleoplasm</location>
    </subcellularLocation>
</comment>
<accession>A0A9W9FQ81</accession>
<evidence type="ECO:0000256" key="3">
    <source>
        <dbReference type="ARBA" id="ARBA00022499"/>
    </source>
</evidence>
<evidence type="ECO:0000256" key="9">
    <source>
        <dbReference type="ARBA" id="ARBA00069242"/>
    </source>
</evidence>
<feature type="compositionally biased region" description="Polar residues" evidence="11">
    <location>
        <begin position="516"/>
        <end position="559"/>
    </location>
</feature>
<reference evidence="13" key="2">
    <citation type="journal article" date="2023" name="IMA Fungus">
        <title>Comparative genomic study of the Penicillium genus elucidates a diverse pangenome and 15 lateral gene transfer events.</title>
        <authorList>
            <person name="Petersen C."/>
            <person name="Sorensen T."/>
            <person name="Nielsen M.R."/>
            <person name="Sondergaard T.E."/>
            <person name="Sorensen J.L."/>
            <person name="Fitzpatrick D.A."/>
            <person name="Frisvad J.C."/>
            <person name="Nielsen K.L."/>
        </authorList>
    </citation>
    <scope>NUCLEOTIDE SEQUENCE</scope>
    <source>
        <strain evidence="13">IBT 30761</strain>
    </source>
</reference>
<evidence type="ECO:0000259" key="12">
    <source>
        <dbReference type="PROSITE" id="PS50157"/>
    </source>
</evidence>
<evidence type="ECO:0000256" key="1">
    <source>
        <dbReference type="ARBA" id="ARBA00004604"/>
    </source>
</evidence>
<dbReference type="PROSITE" id="PS50157">
    <property type="entry name" value="ZINC_FINGER_C2H2_2"/>
    <property type="match status" value="2"/>
</dbReference>
<dbReference type="AlphaFoldDB" id="A0A9W9FQ81"/>
<dbReference type="GeneID" id="81356094"/>
<gene>
    <name evidence="13" type="ORF">N7532_004621</name>
</gene>
<dbReference type="InterPro" id="IPR013087">
    <property type="entry name" value="Znf_C2H2_type"/>
</dbReference>
<protein>
    <recommendedName>
        <fullName evidence="9">Wilms tumor protein homolog</fullName>
    </recommendedName>
</protein>
<feature type="compositionally biased region" description="Polar residues" evidence="11">
    <location>
        <begin position="298"/>
        <end position="314"/>
    </location>
</feature>
<evidence type="ECO:0000256" key="8">
    <source>
        <dbReference type="ARBA" id="ARBA00022843"/>
    </source>
</evidence>
<dbReference type="InterPro" id="IPR036236">
    <property type="entry name" value="Znf_C2H2_sf"/>
</dbReference>
<evidence type="ECO:0000256" key="10">
    <source>
        <dbReference type="PROSITE-ProRule" id="PRU00042"/>
    </source>
</evidence>
<dbReference type="GO" id="GO:0045944">
    <property type="term" value="P:positive regulation of transcription by RNA polymerase II"/>
    <property type="evidence" value="ECO:0007669"/>
    <property type="project" value="UniProtKB-ARBA"/>
</dbReference>
<dbReference type="RefSeq" id="XP_056477472.1">
    <property type="nucleotide sequence ID" value="XM_056617115.1"/>
</dbReference>
<keyword evidence="6 10" id="KW-0863">Zinc-finger</keyword>
<keyword evidence="3" id="KW-1017">Isopeptide bond</keyword>
<feature type="compositionally biased region" description="Polar residues" evidence="11">
    <location>
        <begin position="264"/>
        <end position="274"/>
    </location>
</feature>
<keyword evidence="4" id="KW-0479">Metal-binding</keyword>
<dbReference type="PANTHER" id="PTHR19818:SF144">
    <property type="entry name" value="METALLOTHIONEIN EXPRESSION ACTIVATOR-RELATED"/>
    <property type="match status" value="1"/>
</dbReference>
<feature type="compositionally biased region" description="Polar residues" evidence="11">
    <location>
        <begin position="232"/>
        <end position="242"/>
    </location>
</feature>
<dbReference type="SMART" id="SM00355">
    <property type="entry name" value="ZnF_C2H2"/>
    <property type="match status" value="2"/>
</dbReference>
<feature type="region of interest" description="Disordered" evidence="11">
    <location>
        <begin position="453"/>
        <end position="567"/>
    </location>
</feature>
<evidence type="ECO:0000313" key="13">
    <source>
        <dbReference type="EMBL" id="KAJ5104092.1"/>
    </source>
</evidence>
<evidence type="ECO:0000256" key="6">
    <source>
        <dbReference type="ARBA" id="ARBA00022771"/>
    </source>
</evidence>
<keyword evidence="14" id="KW-1185">Reference proteome</keyword>
<dbReference type="InterPro" id="IPR050329">
    <property type="entry name" value="GLI_C2H2-zinc-finger"/>
</dbReference>
<reference evidence="13" key="1">
    <citation type="submission" date="2022-11" db="EMBL/GenBank/DDBJ databases">
        <authorList>
            <person name="Petersen C."/>
        </authorList>
    </citation>
    <scope>NUCLEOTIDE SEQUENCE</scope>
    <source>
        <strain evidence="13">IBT 30761</strain>
    </source>
</reference>
<dbReference type="GO" id="GO:0008270">
    <property type="term" value="F:zinc ion binding"/>
    <property type="evidence" value="ECO:0007669"/>
    <property type="project" value="UniProtKB-KW"/>
</dbReference>
<dbReference type="OrthoDB" id="8117402at2759"/>
<dbReference type="EMBL" id="JAPQKI010000004">
    <property type="protein sequence ID" value="KAJ5104092.1"/>
    <property type="molecule type" value="Genomic_DNA"/>
</dbReference>
<dbReference type="SUPFAM" id="SSF57667">
    <property type="entry name" value="beta-beta-alpha zinc fingers"/>
    <property type="match status" value="2"/>
</dbReference>
<evidence type="ECO:0000256" key="4">
    <source>
        <dbReference type="ARBA" id="ARBA00022723"/>
    </source>
</evidence>
<dbReference type="GO" id="GO:0005730">
    <property type="term" value="C:nucleolus"/>
    <property type="evidence" value="ECO:0007669"/>
    <property type="project" value="UniProtKB-SubCell"/>
</dbReference>
<dbReference type="PROSITE" id="PS00028">
    <property type="entry name" value="ZINC_FINGER_C2H2_1"/>
    <property type="match status" value="2"/>
</dbReference>
<feature type="region of interest" description="Disordered" evidence="11">
    <location>
        <begin position="291"/>
        <end position="338"/>
    </location>
</feature>
<dbReference type="GO" id="GO:0005654">
    <property type="term" value="C:nucleoplasm"/>
    <property type="evidence" value="ECO:0007669"/>
    <property type="project" value="UniProtKB-SubCell"/>
</dbReference>
<dbReference type="Proteomes" id="UP001149074">
    <property type="component" value="Unassembled WGS sequence"/>
</dbReference>
<dbReference type="GO" id="GO:0000978">
    <property type="term" value="F:RNA polymerase II cis-regulatory region sequence-specific DNA binding"/>
    <property type="evidence" value="ECO:0007669"/>
    <property type="project" value="TreeGrafter"/>
</dbReference>
<dbReference type="PANTHER" id="PTHR19818">
    <property type="entry name" value="ZINC FINGER PROTEIN ZIC AND GLI"/>
    <property type="match status" value="1"/>
</dbReference>
<evidence type="ECO:0000256" key="7">
    <source>
        <dbReference type="ARBA" id="ARBA00022833"/>
    </source>
</evidence>
<keyword evidence="8" id="KW-0832">Ubl conjugation</keyword>